<evidence type="ECO:0000256" key="3">
    <source>
        <dbReference type="PROSITE-ProRule" id="PRU00339"/>
    </source>
</evidence>
<keyword evidence="2 3" id="KW-0802">TPR repeat</keyword>
<dbReference type="STRING" id="372326.A0A1V4J8A6"/>
<keyword evidence="5" id="KW-0812">Transmembrane</keyword>
<keyword evidence="5" id="KW-1133">Transmembrane helix</keyword>
<feature type="region of interest" description="Disordered" evidence="4">
    <location>
        <begin position="1"/>
        <end position="30"/>
    </location>
</feature>
<dbReference type="InterPro" id="IPR019734">
    <property type="entry name" value="TPR_rpt"/>
</dbReference>
<dbReference type="EMBL" id="LSYS01008642">
    <property type="protein sequence ID" value="OPJ68264.1"/>
    <property type="molecule type" value="Genomic_DNA"/>
</dbReference>
<protein>
    <submittedName>
        <fullName evidence="6">Tetratricopeptide repeat protein 12</fullName>
    </submittedName>
</protein>
<dbReference type="SMART" id="SM00028">
    <property type="entry name" value="TPR"/>
    <property type="match status" value="3"/>
</dbReference>
<dbReference type="InterPro" id="IPR013105">
    <property type="entry name" value="TPR_2"/>
</dbReference>
<comment type="caution">
    <text evidence="6">The sequence shown here is derived from an EMBL/GenBank/DDBJ whole genome shotgun (WGS) entry which is preliminary data.</text>
</comment>
<dbReference type="Gene3D" id="1.25.10.10">
    <property type="entry name" value="Leucine-rich Repeat Variant"/>
    <property type="match status" value="2"/>
</dbReference>
<dbReference type="Proteomes" id="UP000190648">
    <property type="component" value="Unassembled WGS sequence"/>
</dbReference>
<proteinExistence type="predicted"/>
<keyword evidence="7" id="KW-1185">Reference proteome</keyword>
<dbReference type="SUPFAM" id="SSF48452">
    <property type="entry name" value="TPR-like"/>
    <property type="match status" value="1"/>
</dbReference>
<feature type="repeat" description="TPR" evidence="3">
    <location>
        <begin position="224"/>
        <end position="257"/>
    </location>
</feature>
<dbReference type="GO" id="GO:0070286">
    <property type="term" value="P:axonemal dynein complex assembly"/>
    <property type="evidence" value="ECO:0007669"/>
    <property type="project" value="TreeGrafter"/>
</dbReference>
<dbReference type="InterPro" id="IPR043195">
    <property type="entry name" value="TTC12"/>
</dbReference>
<dbReference type="GO" id="GO:0005737">
    <property type="term" value="C:cytoplasm"/>
    <property type="evidence" value="ECO:0007669"/>
    <property type="project" value="TreeGrafter"/>
</dbReference>
<evidence type="ECO:0000313" key="6">
    <source>
        <dbReference type="EMBL" id="OPJ68264.1"/>
    </source>
</evidence>
<dbReference type="AlphaFoldDB" id="A0A1V4J8A6"/>
<evidence type="ECO:0000256" key="4">
    <source>
        <dbReference type="SAM" id="MobiDB-lite"/>
    </source>
</evidence>
<sequence>MADGVAPPPVLHNHAPWRSVPGGRGSHGNGAVAAHLPARLVPPVGPAAPAMLADREQEEDFQRFLRRVDDISNLVQGLNSTDPAVQEKAIAETEKRLHDQETCEEEESKTTVNRTVINTRASDTANAEAANKGFLAILEKDAKERAKRRKRNEHLANALKEKGNDAFRKGDYGTAIERYTEGLEKLRDKQELYTNRAQAYLKVHEYEKAVGDCEWALKCNEKCIKAYYLMGKAHLALKHYGESRQCYEKILQMDPRRESLFKDCVNEVNSEEQRMKDEEAARTEARSGSPAALSIEELLQKLQRPGQHVLYYTGGIRLLTAAVKGRTEQTLFRTNNGFSILKDNEAVRRAFCTERKSTAEVDLTVSLLFLWQAVCAGNEENQHLLLTHPDVNAQLPQLLSSGVPEIQKETLALISLYSENENGRRQLVRHQDLTKWLQILMTFVNNTDARASSAMNILSDLTAEERFKPQCVVLSTGVLPLFTQLLTSARLVNRAALARCVGVMGSLCADAAARTQMAGCEGCWRACLNLVDEYLDASTPEFQECLFAVLGLMMNLLLESNVTIQCFAADVSGRCMCLLGDKDGRIVTRALGVLSRVLPASSAAIEAAVKGGVVKKIIKFLKAGGQITSNYGIKTLSICTRSNRRAQEDLVKADKRFSVLLKLLDLENEMIVGNAAFCLGQCLGVPGAAASLLNSNVVMILLKHAGGDATRTSVQQNAAVALGKLCVAEPRHLLQLRELNGLAILSCSMKLVNKVTNQSAVFSEVAVKDAEMLLARDVILFLPTPESPSHSARSLAALTPQGDSLLGVANTGQSERLFLNTEAEEMLRTDEVTEEAAEGLVTALTPLDSEPSALLRESHQRRGLQSDAAILNGLAVVSDDVCGSGNYTAQMTLRPAAEPDPEVDGSAPSQETFLALIAVQSNGSQPVLQIRSCCVTPSASPGAPGATCCLFRRLPFECSHIQVLQSSNSGAASFTIQLFQMLNHSVAYLHCELSVCLHGKAGCEQKCFESAEPLLQPSDRNSHGNPHNLVSFGPVFRTRNRFLYQPREGPGSAMLVPVLLGSLTGFAVLGSAFISLWLHHRQKTKHTDCPQAAEIHGL</sequence>
<evidence type="ECO:0000256" key="5">
    <source>
        <dbReference type="SAM" id="Phobius"/>
    </source>
</evidence>
<dbReference type="SUPFAM" id="SSF48371">
    <property type="entry name" value="ARM repeat"/>
    <property type="match status" value="1"/>
</dbReference>
<feature type="compositionally biased region" description="Pro residues" evidence="4">
    <location>
        <begin position="1"/>
        <end position="10"/>
    </location>
</feature>
<dbReference type="GO" id="GO:0005813">
    <property type="term" value="C:centrosome"/>
    <property type="evidence" value="ECO:0007669"/>
    <property type="project" value="TreeGrafter"/>
</dbReference>
<dbReference type="InterPro" id="IPR042235">
    <property type="entry name" value="ZP-C_dom"/>
</dbReference>
<keyword evidence="1" id="KW-0677">Repeat</keyword>
<gene>
    <name evidence="6" type="primary">TTC12</name>
    <name evidence="6" type="ORF">AV530_013757</name>
</gene>
<dbReference type="PANTHER" id="PTHR46540">
    <property type="entry name" value="TETRATRICOPEPTIDE REPEAT PROTEIN 12"/>
    <property type="match status" value="1"/>
</dbReference>
<evidence type="ECO:0000256" key="2">
    <source>
        <dbReference type="ARBA" id="ARBA00022803"/>
    </source>
</evidence>
<reference evidence="6 7" key="1">
    <citation type="submission" date="2016-02" db="EMBL/GenBank/DDBJ databases">
        <title>Band-tailed pigeon sequencing and assembly.</title>
        <authorList>
            <person name="Soares A.E."/>
            <person name="Novak B.J."/>
            <person name="Rice E.S."/>
            <person name="O'Connell B."/>
            <person name="Chang D."/>
            <person name="Weber S."/>
            <person name="Shapiro B."/>
        </authorList>
    </citation>
    <scope>NUCLEOTIDE SEQUENCE [LARGE SCALE GENOMIC DNA]</scope>
    <source>
        <strain evidence="6">BTP2013</strain>
        <tissue evidence="6">Blood</tissue>
    </source>
</reference>
<dbReference type="Gene3D" id="1.25.40.10">
    <property type="entry name" value="Tetratricopeptide repeat domain"/>
    <property type="match status" value="1"/>
</dbReference>
<dbReference type="InterPro" id="IPR016024">
    <property type="entry name" value="ARM-type_fold"/>
</dbReference>
<dbReference type="PANTHER" id="PTHR46540:SF1">
    <property type="entry name" value="TETRATRICOPEPTIDE REPEAT PROTEIN 12"/>
    <property type="match status" value="1"/>
</dbReference>
<dbReference type="InterPro" id="IPR011989">
    <property type="entry name" value="ARM-like"/>
</dbReference>
<organism evidence="6 7">
    <name type="scientific">Patagioenas fasciata monilis</name>
    <dbReference type="NCBI Taxonomy" id="372326"/>
    <lineage>
        <taxon>Eukaryota</taxon>
        <taxon>Metazoa</taxon>
        <taxon>Chordata</taxon>
        <taxon>Craniata</taxon>
        <taxon>Vertebrata</taxon>
        <taxon>Euteleostomi</taxon>
        <taxon>Archelosauria</taxon>
        <taxon>Archosauria</taxon>
        <taxon>Dinosauria</taxon>
        <taxon>Saurischia</taxon>
        <taxon>Theropoda</taxon>
        <taxon>Coelurosauria</taxon>
        <taxon>Aves</taxon>
        <taxon>Neognathae</taxon>
        <taxon>Neoaves</taxon>
        <taxon>Columbimorphae</taxon>
        <taxon>Columbiformes</taxon>
        <taxon>Columbidae</taxon>
        <taxon>Patagioenas</taxon>
    </lineage>
</organism>
<dbReference type="InterPro" id="IPR011990">
    <property type="entry name" value="TPR-like_helical_dom_sf"/>
</dbReference>
<dbReference type="Pfam" id="PF07719">
    <property type="entry name" value="TPR_2"/>
    <property type="match status" value="1"/>
</dbReference>
<evidence type="ECO:0000256" key="1">
    <source>
        <dbReference type="ARBA" id="ARBA00022737"/>
    </source>
</evidence>
<dbReference type="GO" id="GO:0007288">
    <property type="term" value="P:sperm axoneme assembly"/>
    <property type="evidence" value="ECO:0007669"/>
    <property type="project" value="TreeGrafter"/>
</dbReference>
<name>A0A1V4J8A6_PATFA</name>
<accession>A0A1V4J8A6</accession>
<evidence type="ECO:0000313" key="7">
    <source>
        <dbReference type="Proteomes" id="UP000190648"/>
    </source>
</evidence>
<dbReference type="Gene3D" id="2.60.40.4100">
    <property type="entry name" value="Zona pellucida, ZP-C domain"/>
    <property type="match status" value="1"/>
</dbReference>
<keyword evidence="5" id="KW-0472">Membrane</keyword>
<feature type="transmembrane region" description="Helical" evidence="5">
    <location>
        <begin position="1054"/>
        <end position="1078"/>
    </location>
</feature>
<dbReference type="OrthoDB" id="629492at2759"/>
<dbReference type="PROSITE" id="PS50005">
    <property type="entry name" value="TPR"/>
    <property type="match status" value="1"/>
</dbReference>